<dbReference type="GO" id="GO:0015074">
    <property type="term" value="P:DNA integration"/>
    <property type="evidence" value="ECO:0007669"/>
    <property type="project" value="InterPro"/>
</dbReference>
<comment type="caution">
    <text evidence="2">The sequence shown here is derived from an EMBL/GenBank/DDBJ whole genome shotgun (WGS) entry which is preliminary data.</text>
</comment>
<protein>
    <recommendedName>
        <fullName evidence="1">Integrase catalytic domain-containing protein</fullName>
    </recommendedName>
</protein>
<evidence type="ECO:0000259" key="1">
    <source>
        <dbReference type="PROSITE" id="PS50994"/>
    </source>
</evidence>
<dbReference type="SUPFAM" id="SSF53098">
    <property type="entry name" value="Ribonuclease H-like"/>
    <property type="match status" value="1"/>
</dbReference>
<dbReference type="PROSITE" id="PS50994">
    <property type="entry name" value="INTEGRASE"/>
    <property type="match status" value="1"/>
</dbReference>
<name>A0A1B9B910_9BACI</name>
<dbReference type="GO" id="GO:0003676">
    <property type="term" value="F:nucleic acid binding"/>
    <property type="evidence" value="ECO:0007669"/>
    <property type="project" value="InterPro"/>
</dbReference>
<evidence type="ECO:0000313" key="2">
    <source>
        <dbReference type="EMBL" id="OCA92594.1"/>
    </source>
</evidence>
<dbReference type="EMBL" id="MAYT01000001">
    <property type="protein sequence ID" value="OCA92594.1"/>
    <property type="molecule type" value="Genomic_DNA"/>
</dbReference>
<evidence type="ECO:0000313" key="3">
    <source>
        <dbReference type="Proteomes" id="UP000092578"/>
    </source>
</evidence>
<feature type="domain" description="Integrase catalytic" evidence="1">
    <location>
        <begin position="251"/>
        <end position="454"/>
    </location>
</feature>
<dbReference type="Proteomes" id="UP000092578">
    <property type="component" value="Unassembled WGS sequence"/>
</dbReference>
<dbReference type="InterPro" id="IPR012337">
    <property type="entry name" value="RNaseH-like_sf"/>
</dbReference>
<organism evidence="2 3">
    <name type="scientific">Pseudobacillus wudalianchiensis</name>
    <dbReference type="NCBI Taxonomy" id="1743143"/>
    <lineage>
        <taxon>Bacteria</taxon>
        <taxon>Bacillati</taxon>
        <taxon>Bacillota</taxon>
        <taxon>Bacilli</taxon>
        <taxon>Bacillales</taxon>
        <taxon>Bacillaceae</taxon>
        <taxon>Pseudobacillus</taxon>
    </lineage>
</organism>
<proteinExistence type="predicted"/>
<dbReference type="InterPro" id="IPR001584">
    <property type="entry name" value="Integrase_cat-core"/>
</dbReference>
<accession>A0A1B9B910</accession>
<sequence>MIMRMYVSIGTKFKLNERFFEVVEEVEKDIFLAKDLNFGSTQQKFTLTELYSYLEQGSLEFQHNKEKKVAPHSDFADFSMLHVKKQEEAKYRYFAIEPLLQVSDQELKPYVKERCEVLRLQGYKVSERSLYRWLSAFLDSEGDIRSLVDQLHNSGPKEKLIHGEVDLIIAEVMDSLYKRRELANPKKVFYGVVDRINTENQSRRREDKLKPPSLSTIRRRIKDSDSYERDKVRLGHEKARKKYGSARLLQRPTYPLQRVEMDHTKLDLILLDKNNQPLGRPTITTALDKYTGYPLGIYVGYEPPSYTAVMYCLLHAFAPKTYLKERFPSVKNDWIAYGLPDLLVVDRGKEFKSKHLSEACLQLDIQLEHTPARKPWYKGSVERHFRTLNEGLIHQLPGTTFSNVSKKGEYDPEKNAVMMLDNFLEHLHIYIVDIYAQEPRGDRPSPAQMWIRALENGFTPAIPSSKLDWTIALMKLGNGSIQSTGIRKDYLYYQSSDLQDLKIRLGLKGKGNMVKYKYDPSDLSKIYVYDELKMQYIEALCTDQEYSRYLNEYSHRLYLATAKEEEKKYVSIDNIAAARAKTEELLQAHIMNKKERQRLERMSGEGSNKLLNTEKRNKSENQVIEGEVEKISSTPEKAAAKLNRKEHYKAEELNFDVDWDVTYD</sequence>
<dbReference type="AlphaFoldDB" id="A0A1B9B910"/>
<gene>
    <name evidence="2" type="ORF">A8F95_02545</name>
</gene>
<dbReference type="InterPro" id="IPR015378">
    <property type="entry name" value="Transposase-like_Mu_C"/>
</dbReference>
<reference evidence="3" key="1">
    <citation type="submission" date="2016-05" db="EMBL/GenBank/DDBJ databases">
        <authorList>
            <person name="Liu B."/>
            <person name="Wang J."/>
            <person name="Zhu Y."/>
            <person name="Liu G."/>
            <person name="Chen Q."/>
            <person name="Chen Z."/>
            <person name="Lan J."/>
            <person name="Che J."/>
            <person name="Ge C."/>
            <person name="Shi H."/>
            <person name="Pan Z."/>
            <person name="Liu X."/>
        </authorList>
    </citation>
    <scope>NUCLEOTIDE SEQUENCE [LARGE SCALE GENOMIC DNA]</scope>
    <source>
        <strain evidence="3">FJAT-27215</strain>
    </source>
</reference>
<dbReference type="Gene3D" id="3.30.420.10">
    <property type="entry name" value="Ribonuclease H-like superfamily/Ribonuclease H"/>
    <property type="match status" value="1"/>
</dbReference>
<dbReference type="InterPro" id="IPR036397">
    <property type="entry name" value="RNaseH_sf"/>
</dbReference>
<keyword evidence="3" id="KW-1185">Reference proteome</keyword>
<dbReference type="Pfam" id="PF09299">
    <property type="entry name" value="Mu-transpos_C"/>
    <property type="match status" value="1"/>
</dbReference>